<dbReference type="EMBL" id="JGYK01000002">
    <property type="protein sequence ID" value="KFI39253.1"/>
    <property type="molecule type" value="Genomic_DNA"/>
</dbReference>
<dbReference type="PANTHER" id="PTHR43649">
    <property type="entry name" value="ARABINOSE-BINDING PROTEIN-RELATED"/>
    <property type="match status" value="1"/>
</dbReference>
<dbReference type="Gene3D" id="3.40.190.10">
    <property type="entry name" value="Periplasmic binding protein-like II"/>
    <property type="match status" value="2"/>
</dbReference>
<dbReference type="STRING" id="1437605.AB656_06240"/>
<dbReference type="InterPro" id="IPR050490">
    <property type="entry name" value="Bact_solute-bd_prot1"/>
</dbReference>
<dbReference type="Proteomes" id="UP000029015">
    <property type="component" value="Unassembled WGS sequence"/>
</dbReference>
<evidence type="ECO:0000313" key="3">
    <source>
        <dbReference type="Proteomes" id="UP000029015"/>
    </source>
</evidence>
<evidence type="ECO:0000313" key="2">
    <source>
        <dbReference type="EMBL" id="KFI39253.1"/>
    </source>
</evidence>
<dbReference type="AlphaFoldDB" id="A0A086YYA3"/>
<reference evidence="2 3" key="1">
    <citation type="submission" date="2014-03" db="EMBL/GenBank/DDBJ databases">
        <title>Genomics of Bifidobacteria.</title>
        <authorList>
            <person name="Ventura M."/>
            <person name="Milani C."/>
            <person name="Lugli G.A."/>
        </authorList>
    </citation>
    <scope>NUCLEOTIDE SEQUENCE [LARGE SCALE GENOMIC DNA]</scope>
    <source>
        <strain evidence="2 3">DSM 22766</strain>
    </source>
</reference>
<comment type="caution">
    <text evidence="2">The sequence shown here is derived from an EMBL/GenBank/DDBJ whole genome shotgun (WGS) entry which is preliminary data.</text>
</comment>
<protein>
    <submittedName>
        <fullName evidence="2">Sugar ABC transporter periplasmic protein</fullName>
    </submittedName>
</protein>
<gene>
    <name evidence="2" type="ORF">BACT_0083</name>
</gene>
<dbReference type="RefSeq" id="WP_081924977.1">
    <property type="nucleotide sequence ID" value="NZ_CP011786.1"/>
</dbReference>
<accession>A0A086YYA3</accession>
<feature type="chain" id="PRO_5038835171" evidence="1">
    <location>
        <begin position="35"/>
        <end position="460"/>
    </location>
</feature>
<organism evidence="2 3">
    <name type="scientific">Bifidobacterium actinocoloniiforme DSM 22766</name>
    <dbReference type="NCBI Taxonomy" id="1437605"/>
    <lineage>
        <taxon>Bacteria</taxon>
        <taxon>Bacillati</taxon>
        <taxon>Actinomycetota</taxon>
        <taxon>Actinomycetes</taxon>
        <taxon>Bifidobacteriales</taxon>
        <taxon>Bifidobacteriaceae</taxon>
        <taxon>Bifidobacterium</taxon>
    </lineage>
</organism>
<dbReference type="eggNOG" id="COG1653">
    <property type="taxonomic scope" value="Bacteria"/>
</dbReference>
<name>A0A086YYA3_9BIFI</name>
<feature type="signal peptide" evidence="1">
    <location>
        <begin position="1"/>
        <end position="34"/>
    </location>
</feature>
<keyword evidence="3" id="KW-1185">Reference proteome</keyword>
<dbReference type="OrthoDB" id="366726at2"/>
<dbReference type="SUPFAM" id="SSF53850">
    <property type="entry name" value="Periplasmic binding protein-like II"/>
    <property type="match status" value="1"/>
</dbReference>
<dbReference type="PANTHER" id="PTHR43649:SF12">
    <property type="entry name" value="DIACETYLCHITOBIOSE BINDING PROTEIN DASA"/>
    <property type="match status" value="1"/>
</dbReference>
<proteinExistence type="predicted"/>
<keyword evidence="1" id="KW-0732">Signal</keyword>
<evidence type="ECO:0000256" key="1">
    <source>
        <dbReference type="SAM" id="SignalP"/>
    </source>
</evidence>
<sequence length="460" mass="49620">MTLIHKSTSKRGTARVIRLLAAVTAAGLGVSLMAGCGNPASSADDTDTSASGYWPAAQQKLGGVTLKFWTSPQANKIPAQVIKDFEKATGAKVDLITIPEVYENNAQTKITTGDVPDLGFWQPTRSMLAGFVAQGKLQKLDNAPFEKNYKPGIDDQAGLYNKTRYAVMVSAPSTMGVYYNKDVFKSAGVDETPQNWNEFVQTAEHIKDADVPGVQSPLFEMGGSQWGTQWAVQVQLAEAAKAGLWDRVNSGKEKFTDKTIMEAITNYQDLFKKGLYNADAGSAKDTAQEQALWDGKTSMIFGNTSQFMAVAALAGNDKAQLDQKIGYFPISKDGNYTTTIPDGSNGVVAFKTGDSKREAAARQFINFWMSDGYEAFIKQQNNISVFKNVESPSTVPQAALDASKSIQHSVGSMQLQALANPDLYVNLASMVNGTMTPQQVAQTTQDQFAQVAKAQGAKGF</sequence>